<protein>
    <submittedName>
        <fullName evidence="1">Uncharacterized protein</fullName>
    </submittedName>
</protein>
<keyword evidence="2" id="KW-1185">Reference proteome</keyword>
<reference evidence="1 2" key="1">
    <citation type="journal article" date="2017" name="Nature">
        <title>The Apostasia genome and the evolution of orchids.</title>
        <authorList>
            <person name="Zhang G.Q."/>
            <person name="Liu K.W."/>
            <person name="Li Z."/>
            <person name="Lohaus R."/>
            <person name="Hsiao Y.Y."/>
            <person name="Niu S.C."/>
            <person name="Wang J.Y."/>
            <person name="Lin Y.C."/>
            <person name="Xu Q."/>
            <person name="Chen L.J."/>
            <person name="Yoshida K."/>
            <person name="Fujiwara S."/>
            <person name="Wang Z.W."/>
            <person name="Zhang Y.Q."/>
            <person name="Mitsuda N."/>
            <person name="Wang M."/>
            <person name="Liu G.H."/>
            <person name="Pecoraro L."/>
            <person name="Huang H.X."/>
            <person name="Xiao X.J."/>
            <person name="Lin M."/>
            <person name="Wu X.Y."/>
            <person name="Wu W.L."/>
            <person name="Chen Y.Y."/>
            <person name="Chang S.B."/>
            <person name="Sakamoto S."/>
            <person name="Ohme-Takagi M."/>
            <person name="Yagi M."/>
            <person name="Zeng S.J."/>
            <person name="Shen C.Y."/>
            <person name="Yeh C.M."/>
            <person name="Luo Y.B."/>
            <person name="Tsai W.C."/>
            <person name="Van de Peer Y."/>
            <person name="Liu Z.J."/>
        </authorList>
    </citation>
    <scope>NUCLEOTIDE SEQUENCE [LARGE SCALE GENOMIC DNA]</scope>
    <source>
        <strain evidence="2">cv. Shenzhen</strain>
        <tissue evidence="1">Stem</tissue>
    </source>
</reference>
<dbReference type="EMBL" id="KZ453125">
    <property type="protein sequence ID" value="PKA47510.1"/>
    <property type="molecule type" value="Genomic_DNA"/>
</dbReference>
<organism evidence="1 2">
    <name type="scientific">Apostasia shenzhenica</name>
    <dbReference type="NCBI Taxonomy" id="1088818"/>
    <lineage>
        <taxon>Eukaryota</taxon>
        <taxon>Viridiplantae</taxon>
        <taxon>Streptophyta</taxon>
        <taxon>Embryophyta</taxon>
        <taxon>Tracheophyta</taxon>
        <taxon>Spermatophyta</taxon>
        <taxon>Magnoliopsida</taxon>
        <taxon>Liliopsida</taxon>
        <taxon>Asparagales</taxon>
        <taxon>Orchidaceae</taxon>
        <taxon>Apostasioideae</taxon>
        <taxon>Apostasia</taxon>
    </lineage>
</organism>
<accession>A0A2H9ZW30</accession>
<proteinExistence type="predicted"/>
<name>A0A2H9ZW30_9ASPA</name>
<dbReference type="Proteomes" id="UP000236161">
    <property type="component" value="Unassembled WGS sequence"/>
</dbReference>
<evidence type="ECO:0000313" key="1">
    <source>
        <dbReference type="EMBL" id="PKA47510.1"/>
    </source>
</evidence>
<dbReference type="AlphaFoldDB" id="A0A2H9ZW30"/>
<sequence>MGGPGRISPAGLCSRIAGCMGDQRFIWAGPGEAIQESYSTTLTWLILLCLKVGIVGSRQIKGTLSLSRPQLFESSQQIESRHVSTGCHLLLMSHPLLVG</sequence>
<evidence type="ECO:0000313" key="2">
    <source>
        <dbReference type="Proteomes" id="UP000236161"/>
    </source>
</evidence>
<gene>
    <name evidence="1" type="ORF">AXF42_Ash021786</name>
</gene>